<evidence type="ECO:0000313" key="4">
    <source>
        <dbReference type="EMBL" id="TQJ09054.1"/>
    </source>
</evidence>
<keyword evidence="5" id="KW-1185">Reference proteome</keyword>
<dbReference type="Gene3D" id="3.10.180.10">
    <property type="entry name" value="2,3-Dihydroxybiphenyl 1,2-Dioxygenase, domain 1"/>
    <property type="match status" value="1"/>
</dbReference>
<organism evidence="4 5">
    <name type="scientific">Lapillicoccus jejuensis</name>
    <dbReference type="NCBI Taxonomy" id="402171"/>
    <lineage>
        <taxon>Bacteria</taxon>
        <taxon>Bacillati</taxon>
        <taxon>Actinomycetota</taxon>
        <taxon>Actinomycetes</taxon>
        <taxon>Micrococcales</taxon>
        <taxon>Intrasporangiaceae</taxon>
        <taxon>Lapillicoccus</taxon>
    </lineage>
</organism>
<dbReference type="EMBL" id="VFMN01000001">
    <property type="protein sequence ID" value="TQJ09054.1"/>
    <property type="molecule type" value="Genomic_DNA"/>
</dbReference>
<dbReference type="OrthoDB" id="7187210at2"/>
<name>A0A542E1H0_9MICO</name>
<keyword evidence="4" id="KW-0223">Dioxygenase</keyword>
<dbReference type="AlphaFoldDB" id="A0A542E1H0"/>
<dbReference type="PANTHER" id="PTHR43048">
    <property type="entry name" value="METHYLMALONYL-COA EPIMERASE"/>
    <property type="match status" value="1"/>
</dbReference>
<dbReference type="PANTHER" id="PTHR43048:SF3">
    <property type="entry name" value="METHYLMALONYL-COA EPIMERASE, MITOCHONDRIAL"/>
    <property type="match status" value="1"/>
</dbReference>
<evidence type="ECO:0000256" key="1">
    <source>
        <dbReference type="ARBA" id="ARBA00022723"/>
    </source>
</evidence>
<dbReference type="Proteomes" id="UP000317893">
    <property type="component" value="Unassembled WGS sequence"/>
</dbReference>
<feature type="compositionally biased region" description="Low complexity" evidence="2">
    <location>
        <begin position="170"/>
        <end position="190"/>
    </location>
</feature>
<dbReference type="InterPro" id="IPR029068">
    <property type="entry name" value="Glyas_Bleomycin-R_OHBP_Dase"/>
</dbReference>
<dbReference type="InterPro" id="IPR051785">
    <property type="entry name" value="MMCE/EMCE_epimerase"/>
</dbReference>
<dbReference type="Pfam" id="PF13669">
    <property type="entry name" value="Glyoxalase_4"/>
    <property type="match status" value="1"/>
</dbReference>
<comment type="caution">
    <text evidence="4">The sequence shown here is derived from an EMBL/GenBank/DDBJ whole genome shotgun (WGS) entry which is preliminary data.</text>
</comment>
<feature type="domain" description="VOC" evidence="3">
    <location>
        <begin position="30"/>
        <end position="169"/>
    </location>
</feature>
<keyword evidence="4" id="KW-0560">Oxidoreductase</keyword>
<gene>
    <name evidence="4" type="ORF">FB458_2158</name>
</gene>
<protein>
    <submittedName>
        <fullName evidence="4">Catechol 2,3-dioxygenase-like lactoylglutathione lyase family enzyme</fullName>
    </submittedName>
</protein>
<feature type="region of interest" description="Disordered" evidence="2">
    <location>
        <begin position="170"/>
        <end position="207"/>
    </location>
</feature>
<keyword evidence="4" id="KW-0456">Lyase</keyword>
<dbReference type="InterPro" id="IPR037523">
    <property type="entry name" value="VOC_core"/>
</dbReference>
<evidence type="ECO:0000256" key="2">
    <source>
        <dbReference type="SAM" id="MobiDB-lite"/>
    </source>
</evidence>
<dbReference type="SUPFAM" id="SSF54593">
    <property type="entry name" value="Glyoxalase/Bleomycin resistance protein/Dihydroxybiphenyl dioxygenase"/>
    <property type="match status" value="1"/>
</dbReference>
<dbReference type="GO" id="GO:0046491">
    <property type="term" value="P:L-methylmalonyl-CoA metabolic process"/>
    <property type="evidence" value="ECO:0007669"/>
    <property type="project" value="TreeGrafter"/>
</dbReference>
<keyword evidence="1" id="KW-0479">Metal-binding</keyword>
<dbReference type="GO" id="GO:0046872">
    <property type="term" value="F:metal ion binding"/>
    <property type="evidence" value="ECO:0007669"/>
    <property type="project" value="UniProtKB-KW"/>
</dbReference>
<sequence length="207" mass="21284">MLAERPRGSRFVAVRAADTDRVSSASLVADVAHAGLTVPDLDDALSMWCDGLGFTLERTFTLDDAVTWGTTGVRGATIRAATVTLGPHRVELLQYDPLAYGHEPTSPGQAGVVHIALTVRDLDAVIDVCGRPGWRPVGAPHLMTSGPRSGTRIIYLDGTGGGHLELLAPPTAAGAGSSSSTPTTRGCSPSIGATASSPRAPTPFGCT</sequence>
<dbReference type="PROSITE" id="PS51819">
    <property type="entry name" value="VOC"/>
    <property type="match status" value="1"/>
</dbReference>
<dbReference type="RefSeq" id="WP_141848483.1">
    <property type="nucleotide sequence ID" value="NZ_BAAAPR010000005.1"/>
</dbReference>
<proteinExistence type="predicted"/>
<dbReference type="GO" id="GO:0051213">
    <property type="term" value="F:dioxygenase activity"/>
    <property type="evidence" value="ECO:0007669"/>
    <property type="project" value="UniProtKB-KW"/>
</dbReference>
<evidence type="ECO:0000259" key="3">
    <source>
        <dbReference type="PROSITE" id="PS51819"/>
    </source>
</evidence>
<dbReference type="GO" id="GO:0016829">
    <property type="term" value="F:lyase activity"/>
    <property type="evidence" value="ECO:0007669"/>
    <property type="project" value="UniProtKB-KW"/>
</dbReference>
<accession>A0A542E1H0</accession>
<dbReference type="GO" id="GO:0004493">
    <property type="term" value="F:methylmalonyl-CoA epimerase activity"/>
    <property type="evidence" value="ECO:0007669"/>
    <property type="project" value="TreeGrafter"/>
</dbReference>
<reference evidence="4 5" key="1">
    <citation type="submission" date="2019-06" db="EMBL/GenBank/DDBJ databases">
        <title>Sequencing the genomes of 1000 actinobacteria strains.</title>
        <authorList>
            <person name="Klenk H.-P."/>
        </authorList>
    </citation>
    <scope>NUCLEOTIDE SEQUENCE [LARGE SCALE GENOMIC DNA]</scope>
    <source>
        <strain evidence="4 5">DSM 18607</strain>
    </source>
</reference>
<evidence type="ECO:0000313" key="5">
    <source>
        <dbReference type="Proteomes" id="UP000317893"/>
    </source>
</evidence>